<comment type="caution">
    <text evidence="1">The sequence shown here is derived from an EMBL/GenBank/DDBJ whole genome shotgun (WGS) entry which is preliminary data.</text>
</comment>
<name>A0A328BHJ4_9BACT</name>
<dbReference type="RefSeq" id="WP_111479486.1">
    <property type="nucleotide sequence ID" value="NZ_QHKM01000006.1"/>
</dbReference>
<sequence length="75" mass="8401">MTTDAPLPAPRTDADVPIWVQAFYHSIRHDPVLRQGGLPTAPARPQWRRRTMAFGHTVLLLPQQVNCLPTGARFS</sequence>
<reference evidence="2" key="1">
    <citation type="submission" date="2018-05" db="EMBL/GenBank/DDBJ databases">
        <authorList>
            <person name="Nie L."/>
        </authorList>
    </citation>
    <scope>NUCLEOTIDE SEQUENCE [LARGE SCALE GENOMIC DNA]</scope>
    <source>
        <strain evidence="2">NL</strain>
    </source>
</reference>
<proteinExistence type="predicted"/>
<dbReference type="OrthoDB" id="25954at2"/>
<dbReference type="AlphaFoldDB" id="A0A328BHJ4"/>
<dbReference type="EMBL" id="QHKM01000006">
    <property type="protein sequence ID" value="RAK64548.1"/>
    <property type="molecule type" value="Genomic_DNA"/>
</dbReference>
<evidence type="ECO:0000313" key="2">
    <source>
        <dbReference type="Proteomes" id="UP000248553"/>
    </source>
</evidence>
<organism evidence="1 2">
    <name type="scientific">Hymenobacter edaphi</name>
    <dbReference type="NCBI Taxonomy" id="2211146"/>
    <lineage>
        <taxon>Bacteria</taxon>
        <taxon>Pseudomonadati</taxon>
        <taxon>Bacteroidota</taxon>
        <taxon>Cytophagia</taxon>
        <taxon>Cytophagales</taxon>
        <taxon>Hymenobacteraceae</taxon>
        <taxon>Hymenobacter</taxon>
    </lineage>
</organism>
<dbReference type="Proteomes" id="UP000248553">
    <property type="component" value="Unassembled WGS sequence"/>
</dbReference>
<keyword evidence="2" id="KW-1185">Reference proteome</keyword>
<evidence type="ECO:0000313" key="1">
    <source>
        <dbReference type="EMBL" id="RAK64548.1"/>
    </source>
</evidence>
<accession>A0A328BHJ4</accession>
<gene>
    <name evidence="1" type="ORF">DLM85_17790</name>
</gene>
<protein>
    <submittedName>
        <fullName evidence="1">Uncharacterized protein</fullName>
    </submittedName>
</protein>